<organism evidence="7 8">
    <name type="scientific">Tritrichomonas musculus</name>
    <dbReference type="NCBI Taxonomy" id="1915356"/>
    <lineage>
        <taxon>Eukaryota</taxon>
        <taxon>Metamonada</taxon>
        <taxon>Parabasalia</taxon>
        <taxon>Tritrichomonadida</taxon>
        <taxon>Tritrichomonadidae</taxon>
        <taxon>Tritrichomonas</taxon>
    </lineage>
</organism>
<dbReference type="EMBL" id="JAPFFF010000065">
    <property type="protein sequence ID" value="KAK8836546.1"/>
    <property type="molecule type" value="Genomic_DNA"/>
</dbReference>
<feature type="transmembrane region" description="Helical" evidence="6">
    <location>
        <begin position="21"/>
        <end position="41"/>
    </location>
</feature>
<dbReference type="PANTHER" id="PTHR19432:SF26">
    <property type="entry name" value="MAJOR FACILITATOR SUPERFAMILY (MFS) PROFILE DOMAIN-CONTAINING PROTEIN"/>
    <property type="match status" value="1"/>
</dbReference>
<evidence type="ECO:0000256" key="4">
    <source>
        <dbReference type="ARBA" id="ARBA00022989"/>
    </source>
</evidence>
<dbReference type="InterPro" id="IPR036259">
    <property type="entry name" value="MFS_trans_sf"/>
</dbReference>
<feature type="transmembrane region" description="Helical" evidence="6">
    <location>
        <begin position="299"/>
        <end position="319"/>
    </location>
</feature>
<dbReference type="InterPro" id="IPR011701">
    <property type="entry name" value="MFS"/>
</dbReference>
<evidence type="ECO:0000256" key="3">
    <source>
        <dbReference type="ARBA" id="ARBA00022692"/>
    </source>
</evidence>
<dbReference type="Proteomes" id="UP001470230">
    <property type="component" value="Unassembled WGS sequence"/>
</dbReference>
<feature type="transmembrane region" description="Helical" evidence="6">
    <location>
        <begin position="61"/>
        <end position="81"/>
    </location>
</feature>
<evidence type="ECO:0008006" key="9">
    <source>
        <dbReference type="Google" id="ProtNLM"/>
    </source>
</evidence>
<feature type="transmembrane region" description="Helical" evidence="6">
    <location>
        <begin position="199"/>
        <end position="221"/>
    </location>
</feature>
<protein>
    <recommendedName>
        <fullName evidence="9">Major facilitator superfamily transporter</fullName>
    </recommendedName>
</protein>
<keyword evidence="2" id="KW-0813">Transport</keyword>
<comment type="subcellular location">
    <subcellularLocation>
        <location evidence="1">Membrane</location>
        <topology evidence="1">Multi-pass membrane protein</topology>
    </subcellularLocation>
</comment>
<keyword evidence="3 6" id="KW-0812">Transmembrane</keyword>
<reference evidence="7 8" key="1">
    <citation type="submission" date="2024-04" db="EMBL/GenBank/DDBJ databases">
        <title>Tritrichomonas musculus Genome.</title>
        <authorList>
            <person name="Alves-Ferreira E."/>
            <person name="Grigg M."/>
            <person name="Lorenzi H."/>
            <person name="Galac M."/>
        </authorList>
    </citation>
    <scope>NUCLEOTIDE SEQUENCE [LARGE SCALE GENOMIC DNA]</scope>
    <source>
        <strain evidence="7 8">EAF2021</strain>
    </source>
</reference>
<dbReference type="PANTHER" id="PTHR19432">
    <property type="entry name" value="SUGAR TRANSPORTER"/>
    <property type="match status" value="1"/>
</dbReference>
<dbReference type="Pfam" id="PF07690">
    <property type="entry name" value="MFS_1"/>
    <property type="match status" value="1"/>
</dbReference>
<evidence type="ECO:0000256" key="2">
    <source>
        <dbReference type="ARBA" id="ARBA00022448"/>
    </source>
</evidence>
<feature type="transmembrane region" description="Helical" evidence="6">
    <location>
        <begin position="425"/>
        <end position="443"/>
    </location>
</feature>
<keyword evidence="5 6" id="KW-0472">Membrane</keyword>
<proteinExistence type="predicted"/>
<dbReference type="SUPFAM" id="SSF103473">
    <property type="entry name" value="MFS general substrate transporter"/>
    <property type="match status" value="1"/>
</dbReference>
<evidence type="ECO:0000256" key="1">
    <source>
        <dbReference type="ARBA" id="ARBA00004141"/>
    </source>
</evidence>
<feature type="transmembrane region" description="Helical" evidence="6">
    <location>
        <begin position="93"/>
        <end position="111"/>
    </location>
</feature>
<evidence type="ECO:0000313" key="8">
    <source>
        <dbReference type="Proteomes" id="UP001470230"/>
    </source>
</evidence>
<feature type="transmembrane region" description="Helical" evidence="6">
    <location>
        <begin position="165"/>
        <end position="187"/>
    </location>
</feature>
<feature type="transmembrane region" description="Helical" evidence="6">
    <location>
        <begin position="331"/>
        <end position="350"/>
    </location>
</feature>
<accession>A0ABR2GRL9</accession>
<keyword evidence="4 6" id="KW-1133">Transmembrane helix</keyword>
<evidence type="ECO:0000256" key="6">
    <source>
        <dbReference type="SAM" id="Phobius"/>
    </source>
</evidence>
<keyword evidence="8" id="KW-1185">Reference proteome</keyword>
<feature type="transmembrane region" description="Helical" evidence="6">
    <location>
        <begin position="249"/>
        <end position="270"/>
    </location>
</feature>
<name>A0ABR2GRL9_9EUKA</name>
<feature type="transmembrane region" description="Helical" evidence="6">
    <location>
        <begin position="392"/>
        <end position="413"/>
    </location>
</feature>
<comment type="caution">
    <text evidence="7">The sequence shown here is derived from an EMBL/GenBank/DDBJ whole genome shotgun (WGS) entry which is preliminary data.</text>
</comment>
<evidence type="ECO:0000313" key="7">
    <source>
        <dbReference type="EMBL" id="KAK8836546.1"/>
    </source>
</evidence>
<dbReference type="Gene3D" id="1.20.1250.20">
    <property type="entry name" value="MFS general substrate transporter like domains"/>
    <property type="match status" value="1"/>
</dbReference>
<evidence type="ECO:0000256" key="5">
    <source>
        <dbReference type="ARBA" id="ARBA00023136"/>
    </source>
</evidence>
<gene>
    <name evidence="7" type="ORF">M9Y10_037807</name>
</gene>
<sequence length="471" mass="52152">MIETEANNVWVPLSKREKLSMSRICAIASCNLIPGLLWNVISALFEPYIKSLGINITTKTILLFYASFIGFILQPILGVISDGLTFKYGRRRIFVITGSILVVLALLLMMYCYEIGTFLKPSHPQPYRKFVFITSHVIASTAGNIVQSPARVLCSDVTPLIQQTLMANICQVYFGVSSIFANLLGGFEVYKYTCLKQEQFLLVVCLSFALLAMIISVISAVEEPLMVKPPKVNPFKKIWQAFKTMPRPFIRIVVPYCLSFVAIYQFGLTFTDFMGAEIMHGNNAEDASSEMKDLYQKGVSWAMMCNSVNSLSILIYGFLNSKVCDLIGMRWSMVIGDFVIAVSLIFFLFVKNKYVYLGVAGFIGLGTVVFMAIPSAIVSIVIPTEELGNNLGILNCFCVIGQQLSNFIIGSGVGRIVHNSSGKKIGYSAVFGFLATIASFWVVEPSIAEAGQYQSIKDNPTDFTYISEMNN</sequence>
<feature type="transmembrane region" description="Helical" evidence="6">
    <location>
        <begin position="357"/>
        <end position="380"/>
    </location>
</feature>